<name>A0ABW2DPH2_9BACT</name>
<evidence type="ECO:0000259" key="3">
    <source>
        <dbReference type="SMART" id="SM00644"/>
    </source>
</evidence>
<dbReference type="InterPro" id="IPR015510">
    <property type="entry name" value="PGRP"/>
</dbReference>
<keyword evidence="2" id="KW-0732">Signal</keyword>
<dbReference type="RefSeq" id="WP_239693381.1">
    <property type="nucleotide sequence ID" value="NZ_JBHSYQ010000016.1"/>
</dbReference>
<feature type="domain" description="N-acetylmuramoyl-L-alanine amidase" evidence="3">
    <location>
        <begin position="43"/>
        <end position="186"/>
    </location>
</feature>
<evidence type="ECO:0000313" key="5">
    <source>
        <dbReference type="EMBL" id="MFC6999737.1"/>
    </source>
</evidence>
<dbReference type="Proteomes" id="UP001596405">
    <property type="component" value="Unassembled WGS sequence"/>
</dbReference>
<accession>A0ABW2DPH2</accession>
<evidence type="ECO:0000256" key="1">
    <source>
        <dbReference type="ARBA" id="ARBA00007553"/>
    </source>
</evidence>
<dbReference type="InterPro" id="IPR002502">
    <property type="entry name" value="Amidase_domain"/>
</dbReference>
<feature type="chain" id="PRO_5045653966" evidence="2">
    <location>
        <begin position="23"/>
        <end position="203"/>
    </location>
</feature>
<dbReference type="PANTHER" id="PTHR11022">
    <property type="entry name" value="PEPTIDOGLYCAN RECOGNITION PROTEIN"/>
    <property type="match status" value="1"/>
</dbReference>
<proteinExistence type="inferred from homology"/>
<dbReference type="PANTHER" id="PTHR11022:SF41">
    <property type="entry name" value="PEPTIDOGLYCAN-RECOGNITION PROTEIN LC-RELATED"/>
    <property type="match status" value="1"/>
</dbReference>
<evidence type="ECO:0000259" key="4">
    <source>
        <dbReference type="SMART" id="SM00701"/>
    </source>
</evidence>
<keyword evidence="6" id="KW-1185">Reference proteome</keyword>
<dbReference type="Gene3D" id="3.40.80.10">
    <property type="entry name" value="Peptidoglycan recognition protein-like"/>
    <property type="match status" value="1"/>
</dbReference>
<organism evidence="5 6">
    <name type="scientific">Rufibacter roseus</name>
    <dbReference type="NCBI Taxonomy" id="1567108"/>
    <lineage>
        <taxon>Bacteria</taxon>
        <taxon>Pseudomonadati</taxon>
        <taxon>Bacteroidota</taxon>
        <taxon>Cytophagia</taxon>
        <taxon>Cytophagales</taxon>
        <taxon>Hymenobacteraceae</taxon>
        <taxon>Rufibacter</taxon>
    </lineage>
</organism>
<sequence>MRNYSLRLLIIFCLVFTACRSAKEVSLPKGVPIVTRAEWGAAAPVLPMKEHSPTKITIHHTAVKQAPQKTLQEKLKGLQKFSQERAPLADGRMKEQWADIPYHFYITADGTIGEGRELKYTGDSNTPYDPTGHVLIVLEGNFQVETVTPIQFQNLVNLIKAVAKRWNISADKISGHKDNASTACPGDNLYALLPQLRKAVQQQ</sequence>
<dbReference type="SUPFAM" id="SSF55846">
    <property type="entry name" value="N-acetylmuramoyl-L-alanine amidase-like"/>
    <property type="match status" value="1"/>
</dbReference>
<comment type="caution">
    <text evidence="5">The sequence shown here is derived from an EMBL/GenBank/DDBJ whole genome shotgun (WGS) entry which is preliminary data.</text>
</comment>
<protein>
    <submittedName>
        <fullName evidence="5">Peptidoglycan recognition family protein</fullName>
    </submittedName>
</protein>
<dbReference type="EMBL" id="JBHSYQ010000016">
    <property type="protein sequence ID" value="MFC6999737.1"/>
    <property type="molecule type" value="Genomic_DNA"/>
</dbReference>
<comment type="similarity">
    <text evidence="1">Belongs to the N-acetylmuramoyl-L-alanine amidase 2 family.</text>
</comment>
<dbReference type="SMART" id="SM00701">
    <property type="entry name" value="PGRP"/>
    <property type="match status" value="1"/>
</dbReference>
<dbReference type="Pfam" id="PF01510">
    <property type="entry name" value="Amidase_2"/>
    <property type="match status" value="1"/>
</dbReference>
<feature type="domain" description="Peptidoglycan recognition protein family" evidence="4">
    <location>
        <begin position="31"/>
        <end position="180"/>
    </location>
</feature>
<dbReference type="CDD" id="cd06583">
    <property type="entry name" value="PGRP"/>
    <property type="match status" value="1"/>
</dbReference>
<dbReference type="SMART" id="SM00644">
    <property type="entry name" value="Ami_2"/>
    <property type="match status" value="1"/>
</dbReference>
<reference evidence="6" key="1">
    <citation type="journal article" date="2019" name="Int. J. Syst. Evol. Microbiol.">
        <title>The Global Catalogue of Microorganisms (GCM) 10K type strain sequencing project: providing services to taxonomists for standard genome sequencing and annotation.</title>
        <authorList>
            <consortium name="The Broad Institute Genomics Platform"/>
            <consortium name="The Broad Institute Genome Sequencing Center for Infectious Disease"/>
            <person name="Wu L."/>
            <person name="Ma J."/>
        </authorList>
    </citation>
    <scope>NUCLEOTIDE SEQUENCE [LARGE SCALE GENOMIC DNA]</scope>
    <source>
        <strain evidence="6">CGMCC 4.7393</strain>
    </source>
</reference>
<evidence type="ECO:0000256" key="2">
    <source>
        <dbReference type="SAM" id="SignalP"/>
    </source>
</evidence>
<dbReference type="InterPro" id="IPR006619">
    <property type="entry name" value="PGRP_domain_met/bac"/>
</dbReference>
<dbReference type="PROSITE" id="PS51257">
    <property type="entry name" value="PROKAR_LIPOPROTEIN"/>
    <property type="match status" value="1"/>
</dbReference>
<feature type="signal peptide" evidence="2">
    <location>
        <begin position="1"/>
        <end position="22"/>
    </location>
</feature>
<gene>
    <name evidence="5" type="ORF">ACFQHR_19030</name>
</gene>
<dbReference type="InterPro" id="IPR036505">
    <property type="entry name" value="Amidase/PGRP_sf"/>
</dbReference>
<evidence type="ECO:0000313" key="6">
    <source>
        <dbReference type="Proteomes" id="UP001596405"/>
    </source>
</evidence>